<proteinExistence type="predicted"/>
<protein>
    <submittedName>
        <fullName evidence="3">Recombinase</fullName>
    </submittedName>
</protein>
<dbReference type="Gene3D" id="3.40.50.1390">
    <property type="entry name" value="Resolvase, N-terminal catalytic domain"/>
    <property type="match status" value="1"/>
</dbReference>
<dbReference type="Pfam" id="PF07508">
    <property type="entry name" value="Recombinase"/>
    <property type="match status" value="1"/>
</dbReference>
<dbReference type="InterPro" id="IPR011109">
    <property type="entry name" value="DNA_bind_recombinase_dom"/>
</dbReference>
<dbReference type="Proteomes" id="UP000242754">
    <property type="component" value="Unassembled WGS sequence"/>
</dbReference>
<dbReference type="OrthoDB" id="9797501at2"/>
<dbReference type="PANTHER" id="PTHR30461">
    <property type="entry name" value="DNA-INVERTASE FROM LAMBDOID PROPHAGE"/>
    <property type="match status" value="1"/>
</dbReference>
<dbReference type="PROSITE" id="PS51736">
    <property type="entry name" value="RECOMBINASES_3"/>
    <property type="match status" value="1"/>
</dbReference>
<evidence type="ECO:0000259" key="2">
    <source>
        <dbReference type="PROSITE" id="PS51737"/>
    </source>
</evidence>
<feature type="domain" description="Recombinase" evidence="2">
    <location>
        <begin position="156"/>
        <end position="260"/>
    </location>
</feature>
<dbReference type="CDD" id="cd03768">
    <property type="entry name" value="SR_ResInv"/>
    <property type="match status" value="1"/>
</dbReference>
<dbReference type="STRING" id="140314.SAMN04488076_1138"/>
<dbReference type="InterPro" id="IPR006119">
    <property type="entry name" value="Resolv_N"/>
</dbReference>
<name>A0A143YEV9_9LACT</name>
<dbReference type="SMART" id="SM00857">
    <property type="entry name" value="Resolvase"/>
    <property type="match status" value="1"/>
</dbReference>
<feature type="domain" description="Resolvase/invertase-type recombinase catalytic" evidence="1">
    <location>
        <begin position="5"/>
        <end position="148"/>
    </location>
</feature>
<dbReference type="Pfam" id="PF13408">
    <property type="entry name" value="Zn_ribbon_recom"/>
    <property type="match status" value="1"/>
</dbReference>
<dbReference type="GO" id="GO:0003677">
    <property type="term" value="F:DNA binding"/>
    <property type="evidence" value="ECO:0007669"/>
    <property type="project" value="InterPro"/>
</dbReference>
<accession>A0A143YEV9</accession>
<sequence>MESNHAIGYIRQSTSKQKSLEWQQDVIQQEAGKRNRQLVHVFHDKASGKNSERTGFSLMKASIATKKYTFLYVWRLDRISRNVSDLLEFHDYCSQYGVIIVSIADPITATGDSMARFQISVIGSVAQLQRELIAENQRIAFRRKHDLGLQLTARVPFGYRYISTDKIVIQEEEAETVRRVYALYLSGSGYKRICSILAAEGIKVRGNPFRVHNVRGILTNAFYSGYIDNEFGNVKGIHPPIVTRKLQNDVGKIQQSRYVKKKDFRRQLLTGKIKCPHCGKNLTIHIVGPSQKSRSYNKLYYYNCPLNSVNGKLACKGIHLRANEIEAQIVTAVIAFLNDKERLGQIQSQLNKKVVKKRDRTGERTESIESRKQAALVAFEKGVFSAKQLADELKRLNQYKAGGEAVQPKDELLDTVRLKELTERIVSLGAVQQMPTVQQYHFFQEVIDRIDIDSQKKVLGIYLKGYKKNILSEKKE</sequence>
<dbReference type="GO" id="GO:0000150">
    <property type="term" value="F:DNA strand exchange activity"/>
    <property type="evidence" value="ECO:0007669"/>
    <property type="project" value="InterPro"/>
</dbReference>
<evidence type="ECO:0000313" key="4">
    <source>
        <dbReference type="Proteomes" id="UP000242754"/>
    </source>
</evidence>
<dbReference type="Pfam" id="PF00239">
    <property type="entry name" value="Resolvase"/>
    <property type="match status" value="1"/>
</dbReference>
<dbReference type="InterPro" id="IPR025827">
    <property type="entry name" value="Zn_ribbon_recom_dom"/>
</dbReference>
<dbReference type="AlphaFoldDB" id="A0A143YEV9"/>
<organism evidence="3 4">
    <name type="scientific">Trichococcus palustris</name>
    <dbReference type="NCBI Taxonomy" id="140314"/>
    <lineage>
        <taxon>Bacteria</taxon>
        <taxon>Bacillati</taxon>
        <taxon>Bacillota</taxon>
        <taxon>Bacilli</taxon>
        <taxon>Lactobacillales</taxon>
        <taxon>Carnobacteriaceae</taxon>
        <taxon>Trichococcus</taxon>
    </lineage>
</organism>
<evidence type="ECO:0000259" key="1">
    <source>
        <dbReference type="PROSITE" id="PS51736"/>
    </source>
</evidence>
<gene>
    <name evidence="3" type="ORF">Tpal_1088</name>
</gene>
<dbReference type="InterPro" id="IPR038109">
    <property type="entry name" value="DNA_bind_recomb_sf"/>
</dbReference>
<dbReference type="InterPro" id="IPR050639">
    <property type="entry name" value="SSR_resolvase"/>
</dbReference>
<dbReference type="PANTHER" id="PTHR30461:SF23">
    <property type="entry name" value="DNA RECOMBINASE-RELATED"/>
    <property type="match status" value="1"/>
</dbReference>
<dbReference type="EMBL" id="FJNE01000003">
    <property type="protein sequence ID" value="CZQ89070.1"/>
    <property type="molecule type" value="Genomic_DNA"/>
</dbReference>
<reference evidence="3 4" key="1">
    <citation type="submission" date="2016-02" db="EMBL/GenBank/DDBJ databases">
        <authorList>
            <person name="Wen L."/>
            <person name="He K."/>
            <person name="Yang H."/>
        </authorList>
    </citation>
    <scope>NUCLEOTIDE SEQUENCE [LARGE SCALE GENOMIC DNA]</scope>
    <source>
        <strain evidence="3">Trichococcus palustris</strain>
    </source>
</reference>
<keyword evidence="4" id="KW-1185">Reference proteome</keyword>
<dbReference type="InterPro" id="IPR036162">
    <property type="entry name" value="Resolvase-like_N_sf"/>
</dbReference>
<dbReference type="SUPFAM" id="SSF53041">
    <property type="entry name" value="Resolvase-like"/>
    <property type="match status" value="1"/>
</dbReference>
<dbReference type="PROSITE" id="PS51737">
    <property type="entry name" value="RECOMBINASE_DNA_BIND"/>
    <property type="match status" value="1"/>
</dbReference>
<dbReference type="Gene3D" id="3.90.1750.20">
    <property type="entry name" value="Putative Large Serine Recombinase, Chain B, Domain 2"/>
    <property type="match status" value="1"/>
</dbReference>
<evidence type="ECO:0000313" key="3">
    <source>
        <dbReference type="EMBL" id="CZQ89070.1"/>
    </source>
</evidence>
<dbReference type="RefSeq" id="WP_087032339.1">
    <property type="nucleotide sequence ID" value="NZ_FJNE01000003.1"/>
</dbReference>